<evidence type="ECO:0000256" key="3">
    <source>
        <dbReference type="ARBA" id="ARBA00022833"/>
    </source>
</evidence>
<keyword evidence="1" id="KW-0479">Metal-binding</keyword>
<dbReference type="GO" id="GO:0008270">
    <property type="term" value="F:zinc ion binding"/>
    <property type="evidence" value="ECO:0007669"/>
    <property type="project" value="UniProtKB-KW"/>
</dbReference>
<dbReference type="Pfam" id="PF13639">
    <property type="entry name" value="zf-RING_2"/>
    <property type="match status" value="1"/>
</dbReference>
<protein>
    <recommendedName>
        <fullName evidence="5">RING-type domain-containing protein</fullName>
    </recommendedName>
</protein>
<dbReference type="SUPFAM" id="SSF57850">
    <property type="entry name" value="RING/U-box"/>
    <property type="match status" value="1"/>
</dbReference>
<evidence type="ECO:0000256" key="4">
    <source>
        <dbReference type="PROSITE-ProRule" id="PRU00175"/>
    </source>
</evidence>
<dbReference type="PROSITE" id="PS50089">
    <property type="entry name" value="ZF_RING_2"/>
    <property type="match status" value="1"/>
</dbReference>
<proteinExistence type="predicted"/>
<dbReference type="GeneID" id="54413360"/>
<dbReference type="AlphaFoldDB" id="A0A6A6AAQ8"/>
<dbReference type="Proteomes" id="UP000799771">
    <property type="component" value="Unassembled WGS sequence"/>
</dbReference>
<dbReference type="PANTHER" id="PTHR45969">
    <property type="entry name" value="RING ZINC FINGER PROTEIN-RELATED"/>
    <property type="match status" value="1"/>
</dbReference>
<evidence type="ECO:0000256" key="2">
    <source>
        <dbReference type="ARBA" id="ARBA00022771"/>
    </source>
</evidence>
<accession>A0A6A6AAQ8</accession>
<dbReference type="InterPro" id="IPR013083">
    <property type="entry name" value="Znf_RING/FYVE/PHD"/>
</dbReference>
<reference evidence="6" key="1">
    <citation type="journal article" date="2020" name="Stud. Mycol.">
        <title>101 Dothideomycetes genomes: a test case for predicting lifestyles and emergence of pathogens.</title>
        <authorList>
            <person name="Haridas S."/>
            <person name="Albert R."/>
            <person name="Binder M."/>
            <person name="Bloem J."/>
            <person name="Labutti K."/>
            <person name="Salamov A."/>
            <person name="Andreopoulos B."/>
            <person name="Baker S."/>
            <person name="Barry K."/>
            <person name="Bills G."/>
            <person name="Bluhm B."/>
            <person name="Cannon C."/>
            <person name="Castanera R."/>
            <person name="Culley D."/>
            <person name="Daum C."/>
            <person name="Ezra D."/>
            <person name="Gonzalez J."/>
            <person name="Henrissat B."/>
            <person name="Kuo A."/>
            <person name="Liang C."/>
            <person name="Lipzen A."/>
            <person name="Lutzoni F."/>
            <person name="Magnuson J."/>
            <person name="Mondo S."/>
            <person name="Nolan M."/>
            <person name="Ohm R."/>
            <person name="Pangilinan J."/>
            <person name="Park H.-J."/>
            <person name="Ramirez L."/>
            <person name="Alfaro M."/>
            <person name="Sun H."/>
            <person name="Tritt A."/>
            <person name="Yoshinaga Y."/>
            <person name="Zwiers L.-H."/>
            <person name="Turgeon B."/>
            <person name="Goodwin S."/>
            <person name="Spatafora J."/>
            <person name="Crous P."/>
            <person name="Grigoriev I."/>
        </authorList>
    </citation>
    <scope>NUCLEOTIDE SEQUENCE</scope>
    <source>
        <strain evidence="6">CBS 119687</strain>
    </source>
</reference>
<keyword evidence="2 4" id="KW-0863">Zinc-finger</keyword>
<keyword evidence="3" id="KW-0862">Zinc</keyword>
<keyword evidence="7" id="KW-1185">Reference proteome</keyword>
<feature type="domain" description="RING-type" evidence="5">
    <location>
        <begin position="29"/>
        <end position="72"/>
    </location>
</feature>
<organism evidence="6 7">
    <name type="scientific">Dothidotthia symphoricarpi CBS 119687</name>
    <dbReference type="NCBI Taxonomy" id="1392245"/>
    <lineage>
        <taxon>Eukaryota</taxon>
        <taxon>Fungi</taxon>
        <taxon>Dikarya</taxon>
        <taxon>Ascomycota</taxon>
        <taxon>Pezizomycotina</taxon>
        <taxon>Dothideomycetes</taxon>
        <taxon>Pleosporomycetidae</taxon>
        <taxon>Pleosporales</taxon>
        <taxon>Dothidotthiaceae</taxon>
        <taxon>Dothidotthia</taxon>
    </lineage>
</organism>
<evidence type="ECO:0000313" key="7">
    <source>
        <dbReference type="Proteomes" id="UP000799771"/>
    </source>
</evidence>
<name>A0A6A6AAQ8_9PLEO</name>
<dbReference type="GO" id="GO:0061630">
    <property type="term" value="F:ubiquitin protein ligase activity"/>
    <property type="evidence" value="ECO:0007669"/>
    <property type="project" value="TreeGrafter"/>
</dbReference>
<dbReference type="OrthoDB" id="3946702at2759"/>
<evidence type="ECO:0000259" key="5">
    <source>
        <dbReference type="PROSITE" id="PS50089"/>
    </source>
</evidence>
<dbReference type="Gene3D" id="3.30.40.10">
    <property type="entry name" value="Zinc/RING finger domain, C3HC4 (zinc finger)"/>
    <property type="match status" value="1"/>
</dbReference>
<dbReference type="EMBL" id="ML977507">
    <property type="protein sequence ID" value="KAF2129012.1"/>
    <property type="molecule type" value="Genomic_DNA"/>
</dbReference>
<dbReference type="GO" id="GO:0016567">
    <property type="term" value="P:protein ubiquitination"/>
    <property type="evidence" value="ECO:0007669"/>
    <property type="project" value="TreeGrafter"/>
</dbReference>
<evidence type="ECO:0000313" key="6">
    <source>
        <dbReference type="EMBL" id="KAF2129012.1"/>
    </source>
</evidence>
<dbReference type="InterPro" id="IPR001841">
    <property type="entry name" value="Znf_RING"/>
</dbReference>
<evidence type="ECO:0000256" key="1">
    <source>
        <dbReference type="ARBA" id="ARBA00022723"/>
    </source>
</evidence>
<dbReference type="PANTHER" id="PTHR45969:SF69">
    <property type="entry name" value="FINGER DOMAIN PROTEIN, PUTATIVE (AFU_ORTHOLOGUE AFUA_3G12190)-RELATED"/>
    <property type="match status" value="1"/>
</dbReference>
<dbReference type="RefSeq" id="XP_033523401.1">
    <property type="nucleotide sequence ID" value="XM_033672928.1"/>
</dbReference>
<dbReference type="SMART" id="SM00184">
    <property type="entry name" value="RING"/>
    <property type="match status" value="1"/>
</dbReference>
<gene>
    <name evidence="6" type="ORF">P153DRAFT_431827</name>
</gene>
<sequence>MSTDTPLFSREDYIKALAPVAICSASNHCPICQEEYNDLHTPVLLPGCGHIFGRTCIHEWLKGDANTCPLDRSILFLPQMQSDSDESHHWSLIPHSFPGPAHATRRTRRDSGQDNYMFSSGEIIGVNGALTQEGCCHTVRDLWHQTGFFFRQASQRVDDLDVFAIDESLLIGQIRGVLPLGIQIPDEAWPMLIGIVRTMLVWHHQAWEDRWPEGRIAHEEVWRFAEDLWMSCGGDAVD</sequence>